<reference evidence="1" key="1">
    <citation type="journal article" date="2020" name="Nature">
        <title>Giant virus diversity and host interactions through global metagenomics.</title>
        <authorList>
            <person name="Schulz F."/>
            <person name="Roux S."/>
            <person name="Paez-Espino D."/>
            <person name="Jungbluth S."/>
            <person name="Walsh D.A."/>
            <person name="Denef V.J."/>
            <person name="McMahon K.D."/>
            <person name="Konstantinidis K.T."/>
            <person name="Eloe-Fadrosh E.A."/>
            <person name="Kyrpides N.C."/>
            <person name="Woyke T."/>
        </authorList>
    </citation>
    <scope>NUCLEOTIDE SEQUENCE</scope>
    <source>
        <strain evidence="1">GVMAG-M-3300027963-41</strain>
    </source>
</reference>
<evidence type="ECO:0000313" key="1">
    <source>
        <dbReference type="EMBL" id="QHU31617.1"/>
    </source>
</evidence>
<sequence>METFHSEKIHAANGKPIFHDLVSVEKGKGFKLREILSRRGKTIKSMRKPLTKKEVRHIMTGQFLPGLWDNCLPNCGAASHKKSRRNSRR</sequence>
<name>A0A6C0LM42_9ZZZZ</name>
<accession>A0A6C0LM42</accession>
<proteinExistence type="predicted"/>
<dbReference type="AlphaFoldDB" id="A0A6C0LM42"/>
<protein>
    <submittedName>
        <fullName evidence="1">Uncharacterized protein</fullName>
    </submittedName>
</protein>
<organism evidence="1">
    <name type="scientific">viral metagenome</name>
    <dbReference type="NCBI Taxonomy" id="1070528"/>
    <lineage>
        <taxon>unclassified sequences</taxon>
        <taxon>metagenomes</taxon>
        <taxon>organismal metagenomes</taxon>
    </lineage>
</organism>
<dbReference type="EMBL" id="MN740532">
    <property type="protein sequence ID" value="QHU31617.1"/>
    <property type="molecule type" value="Genomic_DNA"/>
</dbReference>